<dbReference type="CDD" id="cd02440">
    <property type="entry name" value="AdoMet_MTases"/>
    <property type="match status" value="1"/>
</dbReference>
<dbReference type="InterPro" id="IPR041698">
    <property type="entry name" value="Methyltransf_25"/>
</dbReference>
<evidence type="ECO:0000256" key="1">
    <source>
        <dbReference type="ARBA" id="ARBA00022603"/>
    </source>
</evidence>
<gene>
    <name evidence="5" type="ORF">DERYTH_LOCUS12883</name>
</gene>
<evidence type="ECO:0000256" key="3">
    <source>
        <dbReference type="ARBA" id="ARBA00022691"/>
    </source>
</evidence>
<sequence>MSKLSEKADSINLQNSQTEFQYIDGRRFHNVKDAIYALPNDEGELDRLHFQHFIIRYIWQSNFSAPIEHILSKSGSKILDVGCGAGSWSFDMANTYPLINVVGLDISPHQPTQIKPKNFTFITANVLERLPFEDNTFDFVFQRYLASAIPKEKWPDVINELVRVLKPGGYLELCEFSRMFNLGPADKRLWLTMAKILEERGVDWNIYEKLEVYEQNQGQLENVKKEVKQCYHGAKSNDIELSKMSIRNMAYLYDSLKPILTKALKISDDEYYELVKVSKDELF</sequence>
<dbReference type="Proteomes" id="UP000789405">
    <property type="component" value="Unassembled WGS sequence"/>
</dbReference>
<organism evidence="5 6">
    <name type="scientific">Dentiscutata erythropus</name>
    <dbReference type="NCBI Taxonomy" id="1348616"/>
    <lineage>
        <taxon>Eukaryota</taxon>
        <taxon>Fungi</taxon>
        <taxon>Fungi incertae sedis</taxon>
        <taxon>Mucoromycota</taxon>
        <taxon>Glomeromycotina</taxon>
        <taxon>Glomeromycetes</taxon>
        <taxon>Diversisporales</taxon>
        <taxon>Gigasporaceae</taxon>
        <taxon>Dentiscutata</taxon>
    </lineage>
</organism>
<dbReference type="PANTHER" id="PTHR43591:SF24">
    <property type="entry name" value="2-METHOXY-6-POLYPRENYL-1,4-BENZOQUINOL METHYLASE, MITOCHONDRIAL"/>
    <property type="match status" value="1"/>
</dbReference>
<name>A0A9N9N2Z3_9GLOM</name>
<keyword evidence="1" id="KW-0489">Methyltransferase</keyword>
<dbReference type="OrthoDB" id="2013972at2759"/>
<keyword evidence="6" id="KW-1185">Reference proteome</keyword>
<dbReference type="PANTHER" id="PTHR43591">
    <property type="entry name" value="METHYLTRANSFERASE"/>
    <property type="match status" value="1"/>
</dbReference>
<dbReference type="PROSITE" id="PS01184">
    <property type="entry name" value="UBIE_2"/>
    <property type="match status" value="1"/>
</dbReference>
<dbReference type="AlphaFoldDB" id="A0A9N9N2Z3"/>
<feature type="non-terminal residue" evidence="5">
    <location>
        <position position="1"/>
    </location>
</feature>
<dbReference type="EMBL" id="CAJVPY010008668">
    <property type="protein sequence ID" value="CAG8699265.1"/>
    <property type="molecule type" value="Genomic_DNA"/>
</dbReference>
<evidence type="ECO:0000313" key="6">
    <source>
        <dbReference type="Proteomes" id="UP000789405"/>
    </source>
</evidence>
<dbReference type="Pfam" id="PF13649">
    <property type="entry name" value="Methyltransf_25"/>
    <property type="match status" value="1"/>
</dbReference>
<dbReference type="InterPro" id="IPR029063">
    <property type="entry name" value="SAM-dependent_MTases_sf"/>
</dbReference>
<evidence type="ECO:0000313" key="5">
    <source>
        <dbReference type="EMBL" id="CAG8699265.1"/>
    </source>
</evidence>
<feature type="domain" description="Methyltransferase" evidence="4">
    <location>
        <begin position="78"/>
        <end position="169"/>
    </location>
</feature>
<protein>
    <submittedName>
        <fullName evidence="5">3829_t:CDS:1</fullName>
    </submittedName>
</protein>
<feature type="non-terminal residue" evidence="5">
    <location>
        <position position="283"/>
    </location>
</feature>
<reference evidence="5" key="1">
    <citation type="submission" date="2021-06" db="EMBL/GenBank/DDBJ databases">
        <authorList>
            <person name="Kallberg Y."/>
            <person name="Tangrot J."/>
            <person name="Rosling A."/>
        </authorList>
    </citation>
    <scope>NUCLEOTIDE SEQUENCE</scope>
    <source>
        <strain evidence="5">MA453B</strain>
    </source>
</reference>
<evidence type="ECO:0000256" key="2">
    <source>
        <dbReference type="ARBA" id="ARBA00022679"/>
    </source>
</evidence>
<keyword evidence="2" id="KW-0808">Transferase</keyword>
<proteinExistence type="predicted"/>
<dbReference type="SUPFAM" id="SSF53335">
    <property type="entry name" value="S-adenosyl-L-methionine-dependent methyltransferases"/>
    <property type="match status" value="1"/>
</dbReference>
<dbReference type="Gene3D" id="3.40.50.150">
    <property type="entry name" value="Vaccinia Virus protein VP39"/>
    <property type="match status" value="1"/>
</dbReference>
<dbReference type="InterPro" id="IPR023576">
    <property type="entry name" value="UbiE/COQ5_MeTrFase_CS"/>
</dbReference>
<keyword evidence="3" id="KW-0949">S-adenosyl-L-methionine</keyword>
<dbReference type="GO" id="GO:0008168">
    <property type="term" value="F:methyltransferase activity"/>
    <property type="evidence" value="ECO:0007669"/>
    <property type="project" value="UniProtKB-KW"/>
</dbReference>
<evidence type="ECO:0000259" key="4">
    <source>
        <dbReference type="Pfam" id="PF13649"/>
    </source>
</evidence>
<dbReference type="GO" id="GO:0032259">
    <property type="term" value="P:methylation"/>
    <property type="evidence" value="ECO:0007669"/>
    <property type="project" value="UniProtKB-KW"/>
</dbReference>
<comment type="caution">
    <text evidence="5">The sequence shown here is derived from an EMBL/GenBank/DDBJ whole genome shotgun (WGS) entry which is preliminary data.</text>
</comment>
<accession>A0A9N9N2Z3</accession>